<dbReference type="AlphaFoldDB" id="A0AA88E8H7"/>
<organism evidence="1 2">
    <name type="scientific">Ficus carica</name>
    <name type="common">Common fig</name>
    <dbReference type="NCBI Taxonomy" id="3494"/>
    <lineage>
        <taxon>Eukaryota</taxon>
        <taxon>Viridiplantae</taxon>
        <taxon>Streptophyta</taxon>
        <taxon>Embryophyta</taxon>
        <taxon>Tracheophyta</taxon>
        <taxon>Spermatophyta</taxon>
        <taxon>Magnoliopsida</taxon>
        <taxon>eudicotyledons</taxon>
        <taxon>Gunneridae</taxon>
        <taxon>Pentapetalae</taxon>
        <taxon>rosids</taxon>
        <taxon>fabids</taxon>
        <taxon>Rosales</taxon>
        <taxon>Moraceae</taxon>
        <taxon>Ficeae</taxon>
        <taxon>Ficus</taxon>
    </lineage>
</organism>
<evidence type="ECO:0000313" key="1">
    <source>
        <dbReference type="EMBL" id="GMN70029.1"/>
    </source>
</evidence>
<name>A0AA88E8H7_FICCA</name>
<reference evidence="1" key="1">
    <citation type="submission" date="2023-07" db="EMBL/GenBank/DDBJ databases">
        <title>draft genome sequence of fig (Ficus carica).</title>
        <authorList>
            <person name="Takahashi T."/>
            <person name="Nishimura K."/>
        </authorList>
    </citation>
    <scope>NUCLEOTIDE SEQUENCE</scope>
</reference>
<dbReference type="Proteomes" id="UP001187192">
    <property type="component" value="Unassembled WGS sequence"/>
</dbReference>
<comment type="caution">
    <text evidence="1">The sequence shown here is derived from an EMBL/GenBank/DDBJ whole genome shotgun (WGS) entry which is preliminary data.</text>
</comment>
<protein>
    <submittedName>
        <fullName evidence="1">Uncharacterized protein</fullName>
    </submittedName>
</protein>
<evidence type="ECO:0000313" key="2">
    <source>
        <dbReference type="Proteomes" id="UP001187192"/>
    </source>
</evidence>
<keyword evidence="2" id="KW-1185">Reference proteome</keyword>
<accession>A0AA88E8H7</accession>
<dbReference type="EMBL" id="BTGU01001004">
    <property type="protein sequence ID" value="GMN70029.1"/>
    <property type="molecule type" value="Genomic_DNA"/>
</dbReference>
<sequence length="180" mass="20568">MASKLPRVVPIHVRSGLVHDLGTQSLTLSLSPTHPVAPPPEFLRPRLKPPPPHFLSPPLPKAHRVRPDFRPTESNPFNFKPDFFRLNANPLRNFGARTSGFVKNAIVLILSMGFPHLEFQFWLLAILLLGCYEERPKLWFQFFVLFTCNQCNDFVVLSCWCSNSFQSYPVPSSLMQNLLL</sequence>
<proteinExistence type="predicted"/>
<gene>
    <name evidence="1" type="ORF">TIFTF001_039071</name>
</gene>